<protein>
    <recommendedName>
        <fullName evidence="1">DUF3850 domain-containing protein</fullName>
    </recommendedName>
</protein>
<dbReference type="Pfam" id="PF12961">
    <property type="entry name" value="DUF3850"/>
    <property type="match status" value="1"/>
</dbReference>
<accession>A0A0A7NPQ2</accession>
<dbReference type="KEGG" id="vg:22807782"/>
<feature type="domain" description="DUF3850" evidence="1">
    <location>
        <begin position="4"/>
        <end position="72"/>
    </location>
</feature>
<reference evidence="3" key="1">
    <citation type="submission" date="2014-10" db="EMBL/GenBank/DDBJ databases">
        <title>Characterization and complete genome sequence of the Shigella flexneri bacteriophage pSf-2.</title>
        <authorList>
            <person name="Jun J.W."/>
            <person name="Park S.C."/>
        </authorList>
    </citation>
    <scope>NUCLEOTIDE SEQUENCE [LARGE SCALE GENOMIC DNA]</scope>
</reference>
<dbReference type="RefSeq" id="YP_009112994.1">
    <property type="nucleotide sequence ID" value="NC_026010.1"/>
</dbReference>
<dbReference type="InterPro" id="IPR039440">
    <property type="entry name" value="DUF3850"/>
</dbReference>
<dbReference type="InterPro" id="IPR015947">
    <property type="entry name" value="PUA-like_sf"/>
</dbReference>
<dbReference type="EMBL" id="KP085586">
    <property type="protein sequence ID" value="AIZ95081.1"/>
    <property type="molecule type" value="Genomic_DNA"/>
</dbReference>
<sequence>MSKTHKLKIAPVHFIGVMNGTKTAEFRVNDRNFQPGDILELCEFDRDEFTGWEVHARVSDVTDVTPYINRGYDEQECYFTQYVMLSIKPYRKVRP</sequence>
<dbReference type="SUPFAM" id="SSF88697">
    <property type="entry name" value="PUA domain-like"/>
    <property type="match status" value="1"/>
</dbReference>
<proteinExistence type="predicted"/>
<evidence type="ECO:0000313" key="2">
    <source>
        <dbReference type="EMBL" id="AIZ95081.1"/>
    </source>
</evidence>
<dbReference type="GeneID" id="22807782"/>
<dbReference type="Gene3D" id="2.30.130.30">
    <property type="entry name" value="Hypothetical protein"/>
    <property type="match status" value="1"/>
</dbReference>
<keyword evidence="3" id="KW-1185">Reference proteome</keyword>
<organism evidence="2 3">
    <name type="scientific">Shigella phage pSf-2</name>
    <dbReference type="NCBI Taxonomy" id="1572702"/>
    <lineage>
        <taxon>Viruses</taxon>
        <taxon>Duplodnaviria</taxon>
        <taxon>Heunggongvirae</taxon>
        <taxon>Uroviricota</taxon>
        <taxon>Caudoviricetes</taxon>
        <taxon>Drexlerviridae</taxon>
        <taxon>Tunavirinae</taxon>
        <taxon>Tunavirus</taxon>
        <taxon>Tunavirus PSf2</taxon>
    </lineage>
</organism>
<dbReference type="Proteomes" id="UP000030926">
    <property type="component" value="Segment"/>
</dbReference>
<evidence type="ECO:0000259" key="1">
    <source>
        <dbReference type="Pfam" id="PF12961"/>
    </source>
</evidence>
<evidence type="ECO:0000313" key="3">
    <source>
        <dbReference type="Proteomes" id="UP000030926"/>
    </source>
</evidence>
<gene>
    <name evidence="2" type="ORF">pSf2_056</name>
</gene>
<dbReference type="OrthoDB" id="20998at10239"/>
<name>A0A0A7NPQ2_9CAUD</name>
<reference evidence="2 3" key="2">
    <citation type="journal article" date="2016" name="Curr. Microbiol.">
        <title>Isolation and Comparative Genomic Analysis of T1-Like Shigella Bacteriophage pSf-2.</title>
        <authorList>
            <person name="Jun J.W."/>
            <person name="Kim H.J."/>
            <person name="Yun S.K."/>
            <person name="Chai J.Y."/>
            <person name="Lee B.C."/>
            <person name="Park S.C."/>
        </authorList>
    </citation>
    <scope>NUCLEOTIDE SEQUENCE [LARGE SCALE GENOMIC DNA]</scope>
</reference>